<evidence type="ECO:0000313" key="1">
    <source>
        <dbReference type="EMBL" id="KAK5621063.1"/>
    </source>
</evidence>
<organism evidence="1 2">
    <name type="scientific">Crenichthys baileyi</name>
    <name type="common">White River springfish</name>
    <dbReference type="NCBI Taxonomy" id="28760"/>
    <lineage>
        <taxon>Eukaryota</taxon>
        <taxon>Metazoa</taxon>
        <taxon>Chordata</taxon>
        <taxon>Craniata</taxon>
        <taxon>Vertebrata</taxon>
        <taxon>Euteleostomi</taxon>
        <taxon>Actinopterygii</taxon>
        <taxon>Neopterygii</taxon>
        <taxon>Teleostei</taxon>
        <taxon>Neoteleostei</taxon>
        <taxon>Acanthomorphata</taxon>
        <taxon>Ovalentaria</taxon>
        <taxon>Atherinomorphae</taxon>
        <taxon>Cyprinodontiformes</taxon>
        <taxon>Goodeidae</taxon>
        <taxon>Crenichthys</taxon>
    </lineage>
</organism>
<dbReference type="AlphaFoldDB" id="A0AAV9SIS6"/>
<name>A0AAV9SIS6_9TELE</name>
<accession>A0AAV9SIS6</accession>
<dbReference type="EMBL" id="JAHHUM010000319">
    <property type="protein sequence ID" value="KAK5621063.1"/>
    <property type="molecule type" value="Genomic_DNA"/>
</dbReference>
<comment type="caution">
    <text evidence="1">The sequence shown here is derived from an EMBL/GenBank/DDBJ whole genome shotgun (WGS) entry which is preliminary data.</text>
</comment>
<evidence type="ECO:0000313" key="2">
    <source>
        <dbReference type="Proteomes" id="UP001311232"/>
    </source>
</evidence>
<proteinExistence type="predicted"/>
<sequence length="116" mass="12664">MRIPTSFGNQASQQQWALHNEGEKLSSYGMVLVPKLRLLHTVMAPSLLQEAISIRKPATKLTIGRRWQAKRVLTGAAAVVEVCPVTSGLPVLTPALFFSVVVSLVKTHYPPCLCNV</sequence>
<reference evidence="1 2" key="1">
    <citation type="submission" date="2021-06" db="EMBL/GenBank/DDBJ databases">
        <authorList>
            <person name="Palmer J.M."/>
        </authorList>
    </citation>
    <scope>NUCLEOTIDE SEQUENCE [LARGE SCALE GENOMIC DNA]</scope>
    <source>
        <strain evidence="1 2">MEX-2019</strain>
        <tissue evidence="1">Muscle</tissue>
    </source>
</reference>
<dbReference type="Proteomes" id="UP001311232">
    <property type="component" value="Unassembled WGS sequence"/>
</dbReference>
<gene>
    <name evidence="1" type="ORF">CRENBAI_014587</name>
</gene>
<protein>
    <submittedName>
        <fullName evidence="1">Uncharacterized protein</fullName>
    </submittedName>
</protein>
<keyword evidence="2" id="KW-1185">Reference proteome</keyword>